<feature type="chain" id="PRO_5043651960" description="Laminin G domain-containing protein" evidence="1">
    <location>
        <begin position="27"/>
        <end position="223"/>
    </location>
</feature>
<dbReference type="InterPro" id="IPR013320">
    <property type="entry name" value="ConA-like_dom_sf"/>
</dbReference>
<evidence type="ECO:0000313" key="2">
    <source>
        <dbReference type="EMBL" id="GAA4956523.1"/>
    </source>
</evidence>
<protein>
    <recommendedName>
        <fullName evidence="4">Laminin G domain-containing protein</fullName>
    </recommendedName>
</protein>
<dbReference type="SUPFAM" id="SSF49899">
    <property type="entry name" value="Concanavalin A-like lectins/glucanases"/>
    <property type="match status" value="1"/>
</dbReference>
<gene>
    <name evidence="2" type="ORF">GCM10025791_41020</name>
</gene>
<name>A0AAV3U7J4_9ALTE</name>
<evidence type="ECO:0000313" key="3">
    <source>
        <dbReference type="Proteomes" id="UP001409585"/>
    </source>
</evidence>
<dbReference type="AlphaFoldDB" id="A0AAV3U7J4"/>
<keyword evidence="1" id="KW-0732">Signal</keyword>
<feature type="signal peptide" evidence="1">
    <location>
        <begin position="1"/>
        <end position="26"/>
    </location>
</feature>
<proteinExistence type="predicted"/>
<reference evidence="3" key="1">
    <citation type="journal article" date="2019" name="Int. J. Syst. Evol. Microbiol.">
        <title>The Global Catalogue of Microorganisms (GCM) 10K type strain sequencing project: providing services to taxonomists for standard genome sequencing and annotation.</title>
        <authorList>
            <consortium name="The Broad Institute Genomics Platform"/>
            <consortium name="The Broad Institute Genome Sequencing Center for Infectious Disease"/>
            <person name="Wu L."/>
            <person name="Ma J."/>
        </authorList>
    </citation>
    <scope>NUCLEOTIDE SEQUENCE [LARGE SCALE GENOMIC DNA]</scope>
    <source>
        <strain evidence="3">JCM 19134</strain>
    </source>
</reference>
<evidence type="ECO:0000256" key="1">
    <source>
        <dbReference type="SAM" id="SignalP"/>
    </source>
</evidence>
<comment type="caution">
    <text evidence="2">The sequence shown here is derived from an EMBL/GenBank/DDBJ whole genome shotgun (WGS) entry which is preliminary data.</text>
</comment>
<sequence length="223" mass="25393">MLNFRPSIVVLAIAFGVMAITTSIQAGDTKASANYKKNKILQPGRTIVDCVPSTYFNGINDQLVLKNELLAQAAEFTVEAIIYPLNAFKTSPQPRFVHLESPTDPSHRLTMELRITDNRTWYFDTFISSPKGELVLIDSSKTHPVDQWHHIAISYKKRRLTSYIDYSVELQGDTAFKPFTEPQWVSVGARLNQVYWFNGYIHRIEVTPKALSSRDFKLSIPHC</sequence>
<organism evidence="2 3">
    <name type="scientific">Halioxenophilus aromaticivorans</name>
    <dbReference type="NCBI Taxonomy" id="1306992"/>
    <lineage>
        <taxon>Bacteria</taxon>
        <taxon>Pseudomonadati</taxon>
        <taxon>Pseudomonadota</taxon>
        <taxon>Gammaproteobacteria</taxon>
        <taxon>Alteromonadales</taxon>
        <taxon>Alteromonadaceae</taxon>
        <taxon>Halioxenophilus</taxon>
    </lineage>
</organism>
<dbReference type="Gene3D" id="2.60.120.200">
    <property type="match status" value="1"/>
</dbReference>
<dbReference type="Proteomes" id="UP001409585">
    <property type="component" value="Unassembled WGS sequence"/>
</dbReference>
<dbReference type="EMBL" id="BAABLX010000073">
    <property type="protein sequence ID" value="GAA4956523.1"/>
    <property type="molecule type" value="Genomic_DNA"/>
</dbReference>
<keyword evidence="3" id="KW-1185">Reference proteome</keyword>
<evidence type="ECO:0008006" key="4">
    <source>
        <dbReference type="Google" id="ProtNLM"/>
    </source>
</evidence>
<dbReference type="Pfam" id="PF13385">
    <property type="entry name" value="Laminin_G_3"/>
    <property type="match status" value="1"/>
</dbReference>
<accession>A0AAV3U7J4</accession>
<dbReference type="RefSeq" id="WP_345426783.1">
    <property type="nucleotide sequence ID" value="NZ_AP031496.1"/>
</dbReference>